<sequence length="708" mass="74281">MSEARPRIEGVTSLPDAPADSTDTPTGTAEIPEVGELLDLAVGELGGGRRDGQRQMAEAVAHAIDTGEHLLVQAGTGTGKSLGYLVPAVRHAVAAQSKVVVSTATLALQRQVITRDLPLVAKAVAPLLPREPRIALLKGWHNYLCVHKIGGGYPADEPTLFDLPGGEDHPRTEDASGTGAGGGGASRRRDAGVSLADHVRRLHEWAAETDSGDRDDLVPGVPDRAWRQVSVTAMECLGGRCPMLAECFPDKARTTAREADVVVTNHAMLGIAATGSPGVLPEHDVVVVDEAHELTDRVTSSATVDLSMASVENAARLARRNGGVTTEALDKAAQDLGTLLVTAPAERFPSGLPDDLRTAVAAVRDAAREVLSALKPDPSGARNKDAGQPDAGLKMAQGAMLQLFETAERMAAQDTTADVLWCSRPDNGWGGFGDNVTRLHAAPLHVAGLIRTHLLGEATGVFTSATLALGGTFDPVAGTIGLKGEDAPSWRGLDVGSPFDYARQGILYVARHLPAPGREPTTEAQLDEIAELISAAGGRTLGLFSSRRAANAVAEAMRERLDVPILAQGDDQLPTLVREFAEDPATCLFGTLSLWQGVDVPGPSCQLVLIDRIPFPRPDDPVKAARARAVEQAGGNGFMAVSAQHAALLLAQGAGRLVRSTADRGVVAVLDPRLATARYSSFLTRSMPGFWPTTDSSLVRAALARLDT</sequence>
<dbReference type="GO" id="GO:0003676">
    <property type="term" value="F:nucleic acid binding"/>
    <property type="evidence" value="ECO:0007669"/>
    <property type="project" value="InterPro"/>
</dbReference>
<dbReference type="FunFam" id="3.40.50.300:FF:000437">
    <property type="entry name" value="ATP-dependent DNA helicase DinG"/>
    <property type="match status" value="1"/>
</dbReference>
<dbReference type="Proteomes" id="UP000655589">
    <property type="component" value="Unassembled WGS sequence"/>
</dbReference>
<dbReference type="GO" id="GO:0006139">
    <property type="term" value="P:nucleobase-containing compound metabolic process"/>
    <property type="evidence" value="ECO:0007669"/>
    <property type="project" value="InterPro"/>
</dbReference>
<dbReference type="InterPro" id="IPR027417">
    <property type="entry name" value="P-loop_NTPase"/>
</dbReference>
<comment type="caution">
    <text evidence="13">The sequence shown here is derived from an EMBL/GenBank/DDBJ whole genome shotgun (WGS) entry which is preliminary data.</text>
</comment>
<evidence type="ECO:0000256" key="10">
    <source>
        <dbReference type="ARBA" id="ARBA00079061"/>
    </source>
</evidence>
<evidence type="ECO:0000256" key="9">
    <source>
        <dbReference type="ARBA" id="ARBA00073590"/>
    </source>
</evidence>
<keyword evidence="3" id="KW-0378">Hydrolase</keyword>
<keyword evidence="4 13" id="KW-0347">Helicase</keyword>
<feature type="region of interest" description="Disordered" evidence="11">
    <location>
        <begin position="158"/>
        <end position="191"/>
    </location>
</feature>
<evidence type="ECO:0000259" key="12">
    <source>
        <dbReference type="PROSITE" id="PS51193"/>
    </source>
</evidence>
<dbReference type="InterPro" id="IPR014013">
    <property type="entry name" value="Helic_SF1/SF2_ATP-bd_DinG/Rad3"/>
</dbReference>
<evidence type="ECO:0000256" key="8">
    <source>
        <dbReference type="ARBA" id="ARBA00048954"/>
    </source>
</evidence>
<accession>A0A8H9GH51</accession>
<comment type="similarity">
    <text evidence="6">Belongs to the helicase family. DinG subfamily.</text>
</comment>
<dbReference type="Pfam" id="PF00270">
    <property type="entry name" value="DEAD"/>
    <property type="match status" value="1"/>
</dbReference>
<dbReference type="EC" id="5.6.2.3" evidence="7"/>
<dbReference type="GO" id="GO:0016818">
    <property type="term" value="F:hydrolase activity, acting on acid anhydrides, in phosphorus-containing anhydrides"/>
    <property type="evidence" value="ECO:0007669"/>
    <property type="project" value="InterPro"/>
</dbReference>
<evidence type="ECO:0000256" key="1">
    <source>
        <dbReference type="ARBA" id="ARBA00001966"/>
    </source>
</evidence>
<dbReference type="InterPro" id="IPR045028">
    <property type="entry name" value="DinG/Rad3-like"/>
</dbReference>
<dbReference type="PROSITE" id="PS51193">
    <property type="entry name" value="HELICASE_ATP_BIND_2"/>
    <property type="match status" value="1"/>
</dbReference>
<dbReference type="GO" id="GO:0005524">
    <property type="term" value="F:ATP binding"/>
    <property type="evidence" value="ECO:0007669"/>
    <property type="project" value="UniProtKB-KW"/>
</dbReference>
<dbReference type="RefSeq" id="WP_373291077.1">
    <property type="nucleotide sequence ID" value="NZ_BMPT01000005.1"/>
</dbReference>
<comment type="catalytic activity">
    <reaction evidence="8">
        <text>ATP + H2O = ADP + phosphate + H(+)</text>
        <dbReference type="Rhea" id="RHEA:13065"/>
        <dbReference type="ChEBI" id="CHEBI:15377"/>
        <dbReference type="ChEBI" id="CHEBI:15378"/>
        <dbReference type="ChEBI" id="CHEBI:30616"/>
        <dbReference type="ChEBI" id="CHEBI:43474"/>
        <dbReference type="ChEBI" id="CHEBI:456216"/>
        <dbReference type="EC" id="5.6.2.3"/>
    </reaction>
</comment>
<dbReference type="PANTHER" id="PTHR11472:SF34">
    <property type="entry name" value="REGULATOR OF TELOMERE ELONGATION HELICASE 1"/>
    <property type="match status" value="1"/>
</dbReference>
<dbReference type="PANTHER" id="PTHR11472">
    <property type="entry name" value="DNA REPAIR DEAD HELICASE RAD3/XP-D SUBFAMILY MEMBER"/>
    <property type="match status" value="1"/>
</dbReference>
<evidence type="ECO:0000313" key="14">
    <source>
        <dbReference type="Proteomes" id="UP000655589"/>
    </source>
</evidence>
<evidence type="ECO:0000256" key="3">
    <source>
        <dbReference type="ARBA" id="ARBA00022801"/>
    </source>
</evidence>
<name>A0A8H9GH51_9MICO</name>
<evidence type="ECO:0000256" key="4">
    <source>
        <dbReference type="ARBA" id="ARBA00022806"/>
    </source>
</evidence>
<protein>
    <recommendedName>
        <fullName evidence="9">ATP-dependent helicase DinG</fullName>
        <ecNumber evidence="7">5.6.2.3</ecNumber>
    </recommendedName>
    <alternativeName>
        <fullName evidence="10">DNA 5'-3' helicase DinG</fullName>
    </alternativeName>
</protein>
<evidence type="ECO:0000256" key="7">
    <source>
        <dbReference type="ARBA" id="ARBA00044969"/>
    </source>
</evidence>
<gene>
    <name evidence="13" type="primary">dinG</name>
    <name evidence="13" type="ORF">GCM10010102_16370</name>
</gene>
<dbReference type="AlphaFoldDB" id="A0A8H9GH51"/>
<proteinExistence type="inferred from homology"/>
<keyword evidence="5" id="KW-0067">ATP-binding</keyword>
<dbReference type="EMBL" id="BMPT01000005">
    <property type="protein sequence ID" value="GGM21399.1"/>
    <property type="molecule type" value="Genomic_DNA"/>
</dbReference>
<dbReference type="GO" id="GO:0043139">
    <property type="term" value="F:5'-3' DNA helicase activity"/>
    <property type="evidence" value="ECO:0007669"/>
    <property type="project" value="UniProtKB-EC"/>
</dbReference>
<comment type="cofactor">
    <cofactor evidence="1">
        <name>[4Fe-4S] cluster</name>
        <dbReference type="ChEBI" id="CHEBI:49883"/>
    </cofactor>
</comment>
<dbReference type="SUPFAM" id="SSF52540">
    <property type="entry name" value="P-loop containing nucleoside triphosphate hydrolases"/>
    <property type="match status" value="1"/>
</dbReference>
<feature type="region of interest" description="Disordered" evidence="11">
    <location>
        <begin position="1"/>
        <end position="30"/>
    </location>
</feature>
<feature type="domain" description="Helicase ATP-binding" evidence="12">
    <location>
        <begin position="39"/>
        <end position="352"/>
    </location>
</feature>
<reference evidence="13" key="2">
    <citation type="submission" date="2020-09" db="EMBL/GenBank/DDBJ databases">
        <authorList>
            <person name="Sun Q."/>
            <person name="Ohkuma M."/>
        </authorList>
    </citation>
    <scope>NUCLEOTIDE SEQUENCE</scope>
    <source>
        <strain evidence="13">JCM 3051</strain>
    </source>
</reference>
<reference evidence="13" key="1">
    <citation type="journal article" date="2014" name="Int. J. Syst. Evol. Microbiol.">
        <title>Complete genome sequence of Corynebacterium casei LMG S-19264T (=DSM 44701T), isolated from a smear-ripened cheese.</title>
        <authorList>
            <consortium name="US DOE Joint Genome Institute (JGI-PGF)"/>
            <person name="Walter F."/>
            <person name="Albersmeier A."/>
            <person name="Kalinowski J."/>
            <person name="Ruckert C."/>
        </authorList>
    </citation>
    <scope>NUCLEOTIDE SEQUENCE</scope>
    <source>
        <strain evidence="13">JCM 3051</strain>
    </source>
</reference>
<dbReference type="InterPro" id="IPR014001">
    <property type="entry name" value="Helicase_ATP-bd"/>
</dbReference>
<keyword evidence="2" id="KW-0547">Nucleotide-binding</keyword>
<dbReference type="SMART" id="SM00487">
    <property type="entry name" value="DEXDc"/>
    <property type="match status" value="1"/>
</dbReference>
<dbReference type="InterPro" id="IPR006555">
    <property type="entry name" value="ATP-dep_Helicase_C"/>
</dbReference>
<dbReference type="Gene3D" id="3.40.50.300">
    <property type="entry name" value="P-loop containing nucleotide triphosphate hydrolases"/>
    <property type="match status" value="2"/>
</dbReference>
<organism evidence="13 14">
    <name type="scientific">Promicromonospora citrea</name>
    <dbReference type="NCBI Taxonomy" id="43677"/>
    <lineage>
        <taxon>Bacteria</taxon>
        <taxon>Bacillati</taxon>
        <taxon>Actinomycetota</taxon>
        <taxon>Actinomycetes</taxon>
        <taxon>Micrococcales</taxon>
        <taxon>Promicromonosporaceae</taxon>
        <taxon>Promicromonospora</taxon>
    </lineage>
</organism>
<evidence type="ECO:0000256" key="2">
    <source>
        <dbReference type="ARBA" id="ARBA00022741"/>
    </source>
</evidence>
<evidence type="ECO:0000256" key="5">
    <source>
        <dbReference type="ARBA" id="ARBA00022840"/>
    </source>
</evidence>
<dbReference type="Pfam" id="PF13307">
    <property type="entry name" value="Helicase_C_2"/>
    <property type="match status" value="1"/>
</dbReference>
<dbReference type="SMART" id="SM00491">
    <property type="entry name" value="HELICc2"/>
    <property type="match status" value="1"/>
</dbReference>
<evidence type="ECO:0000256" key="6">
    <source>
        <dbReference type="ARBA" id="ARBA00038058"/>
    </source>
</evidence>
<keyword evidence="14" id="KW-1185">Reference proteome</keyword>
<evidence type="ECO:0000313" key="13">
    <source>
        <dbReference type="EMBL" id="GGM21399.1"/>
    </source>
</evidence>
<dbReference type="InterPro" id="IPR011545">
    <property type="entry name" value="DEAD/DEAH_box_helicase_dom"/>
</dbReference>
<evidence type="ECO:0000256" key="11">
    <source>
        <dbReference type="SAM" id="MobiDB-lite"/>
    </source>
</evidence>